<dbReference type="Gene3D" id="2.40.30.130">
    <property type="match status" value="1"/>
</dbReference>
<proteinExistence type="predicted"/>
<feature type="region of interest" description="Disordered" evidence="3">
    <location>
        <begin position="59"/>
        <end position="82"/>
    </location>
</feature>
<dbReference type="AlphaFoldDB" id="S8FQU6"/>
<dbReference type="SUPFAM" id="SSF55186">
    <property type="entry name" value="ThrRS/AlaRS common domain"/>
    <property type="match status" value="1"/>
</dbReference>
<protein>
    <recommendedName>
        <fullName evidence="6">Threonyl/alanyl tRNA synthetase SAD domain-containing protein</fullName>
    </recommendedName>
</protein>
<evidence type="ECO:0000313" key="5">
    <source>
        <dbReference type="Proteomes" id="UP000015241"/>
    </source>
</evidence>
<evidence type="ECO:0008006" key="6">
    <source>
        <dbReference type="Google" id="ProtNLM"/>
    </source>
</evidence>
<dbReference type="GO" id="GO:0000166">
    <property type="term" value="F:nucleotide binding"/>
    <property type="evidence" value="ECO:0007669"/>
    <property type="project" value="InterPro"/>
</dbReference>
<dbReference type="EMBL" id="KE504129">
    <property type="protein sequence ID" value="EPT03626.1"/>
    <property type="molecule type" value="Genomic_DNA"/>
</dbReference>
<dbReference type="HOGENOM" id="CLU_004485_7_1_1"/>
<dbReference type="STRING" id="743788.S8FQU6"/>
<dbReference type="PANTHER" id="PTHR43462">
    <property type="entry name" value="ALANYL-TRNA EDITING PROTEIN"/>
    <property type="match status" value="1"/>
</dbReference>
<evidence type="ECO:0000313" key="4">
    <source>
        <dbReference type="EMBL" id="EPT03626.1"/>
    </source>
</evidence>
<evidence type="ECO:0000256" key="3">
    <source>
        <dbReference type="SAM" id="MobiDB-lite"/>
    </source>
</evidence>
<gene>
    <name evidence="4" type="ORF">FOMPIDRAFT_1040376</name>
</gene>
<accession>S8FQU6</accession>
<dbReference type="InterPro" id="IPR018163">
    <property type="entry name" value="Thr/Ala-tRNA-synth_IIc_edit"/>
</dbReference>
<evidence type="ECO:0000256" key="2">
    <source>
        <dbReference type="ARBA" id="ARBA00022833"/>
    </source>
</evidence>
<dbReference type="InParanoid" id="S8FQU6"/>
<organism evidence="4 5">
    <name type="scientific">Fomitopsis schrenkii</name>
    <name type="common">Brown rot fungus</name>
    <dbReference type="NCBI Taxonomy" id="2126942"/>
    <lineage>
        <taxon>Eukaryota</taxon>
        <taxon>Fungi</taxon>
        <taxon>Dikarya</taxon>
        <taxon>Basidiomycota</taxon>
        <taxon>Agaricomycotina</taxon>
        <taxon>Agaricomycetes</taxon>
        <taxon>Polyporales</taxon>
        <taxon>Fomitopsis</taxon>
    </lineage>
</organism>
<dbReference type="InterPro" id="IPR009000">
    <property type="entry name" value="Transl_B-barrel_sf"/>
</dbReference>
<keyword evidence="2" id="KW-0862">Zinc</keyword>
<keyword evidence="1" id="KW-0479">Metal-binding</keyword>
<dbReference type="Proteomes" id="UP000015241">
    <property type="component" value="Unassembled WGS sequence"/>
</dbReference>
<dbReference type="eggNOG" id="KOG2105">
    <property type="taxonomic scope" value="Eukaryota"/>
</dbReference>
<dbReference type="SUPFAM" id="SSF50447">
    <property type="entry name" value="Translation proteins"/>
    <property type="match status" value="1"/>
</dbReference>
<dbReference type="PANTHER" id="PTHR43462:SF1">
    <property type="entry name" value="ALANYL-TRNA EDITING PROTEIN AARSD1"/>
    <property type="match status" value="1"/>
</dbReference>
<dbReference type="GO" id="GO:0046872">
    <property type="term" value="F:metal ion binding"/>
    <property type="evidence" value="ECO:0007669"/>
    <property type="project" value="UniProtKB-KW"/>
</dbReference>
<evidence type="ECO:0000256" key="1">
    <source>
        <dbReference type="ARBA" id="ARBA00022723"/>
    </source>
</evidence>
<dbReference type="Gene3D" id="6.10.250.550">
    <property type="match status" value="1"/>
</dbReference>
<dbReference type="Gene3D" id="3.30.980.10">
    <property type="entry name" value="Threonyl-trna Synthetase, Chain A, domain 2"/>
    <property type="match status" value="1"/>
</dbReference>
<sequence length="499" mass="53469">MATAVVLSPPTPTPPTYHRIVSPTLQVPADDKLSIPVGLLACQRDPLLHELATTVVSATVSQAPTPPSNGRKSKKEKAPPAPAEPLIEVILHDTVIFPEGGGQPSDVGVLTSADGELWDVIEVKRHGGHAVHYVRSKDQSPDSALRAFSPGAKVGVALGEQGWTRRLDHMCMHTSQHLLSAVLDTRNLSTLSWSLTAWPTPSYVEIPRSMSADEIASVQDEANRLVFEGRSVHVEVEELHDENKPDQEKLQSGRNVGKALPADYTGGVKRTVIIDGVDRSPCCGTHLPTIHNLQLFLVPHTEALARASSTSARLYFFAGPRLLHHLGATHALLARTAATLSARAPQVPERVAQVVDERKRVGKRVDDVEAELAGLLARDLVGAGTGGAVHRHRTDDTANPLGFLNAISMAFAKEVAARQDGARYIVVLSSSPSTQTATSTSTVLIFGSDEVKVKEAGDVLKEKLNVKGGGKGRWSGKFTGVWREKESRAIEEALATLGV</sequence>
<dbReference type="InterPro" id="IPR051335">
    <property type="entry name" value="Alanyl-tRNA_Editing_Enzymes"/>
</dbReference>
<name>S8FQU6_FOMSC</name>
<reference evidence="4 5" key="1">
    <citation type="journal article" date="2012" name="Science">
        <title>The Paleozoic origin of enzymatic lignin decomposition reconstructed from 31 fungal genomes.</title>
        <authorList>
            <person name="Floudas D."/>
            <person name="Binder M."/>
            <person name="Riley R."/>
            <person name="Barry K."/>
            <person name="Blanchette R.A."/>
            <person name="Henrissat B."/>
            <person name="Martinez A.T."/>
            <person name="Otillar R."/>
            <person name="Spatafora J.W."/>
            <person name="Yadav J.S."/>
            <person name="Aerts A."/>
            <person name="Benoit I."/>
            <person name="Boyd A."/>
            <person name="Carlson A."/>
            <person name="Copeland A."/>
            <person name="Coutinho P.M."/>
            <person name="de Vries R.P."/>
            <person name="Ferreira P."/>
            <person name="Findley K."/>
            <person name="Foster B."/>
            <person name="Gaskell J."/>
            <person name="Glotzer D."/>
            <person name="Gorecki P."/>
            <person name="Heitman J."/>
            <person name="Hesse C."/>
            <person name="Hori C."/>
            <person name="Igarashi K."/>
            <person name="Jurgens J.A."/>
            <person name="Kallen N."/>
            <person name="Kersten P."/>
            <person name="Kohler A."/>
            <person name="Kuees U."/>
            <person name="Kumar T.K.A."/>
            <person name="Kuo A."/>
            <person name="LaButti K."/>
            <person name="Larrondo L.F."/>
            <person name="Lindquist E."/>
            <person name="Ling A."/>
            <person name="Lombard V."/>
            <person name="Lucas S."/>
            <person name="Lundell T."/>
            <person name="Martin R."/>
            <person name="McLaughlin D.J."/>
            <person name="Morgenstern I."/>
            <person name="Morin E."/>
            <person name="Murat C."/>
            <person name="Nagy L.G."/>
            <person name="Nolan M."/>
            <person name="Ohm R.A."/>
            <person name="Patyshakuliyeva A."/>
            <person name="Rokas A."/>
            <person name="Ruiz-Duenas F.J."/>
            <person name="Sabat G."/>
            <person name="Salamov A."/>
            <person name="Samejima M."/>
            <person name="Schmutz J."/>
            <person name="Slot J.C."/>
            <person name="St John F."/>
            <person name="Stenlid J."/>
            <person name="Sun H."/>
            <person name="Sun S."/>
            <person name="Syed K."/>
            <person name="Tsang A."/>
            <person name="Wiebenga A."/>
            <person name="Young D."/>
            <person name="Pisabarro A."/>
            <person name="Eastwood D.C."/>
            <person name="Martin F."/>
            <person name="Cullen D."/>
            <person name="Grigoriev I.V."/>
            <person name="Hibbett D.S."/>
        </authorList>
    </citation>
    <scope>NUCLEOTIDE SEQUENCE</scope>
    <source>
        <strain evidence="5">FP-58527</strain>
    </source>
</reference>
<keyword evidence="5" id="KW-1185">Reference proteome</keyword>
<dbReference type="OrthoDB" id="288942at2759"/>
<dbReference type="GO" id="GO:0002196">
    <property type="term" value="F:Ser-tRNA(Ala) deacylase activity"/>
    <property type="evidence" value="ECO:0007669"/>
    <property type="project" value="TreeGrafter"/>
</dbReference>